<proteinExistence type="predicted"/>
<evidence type="ECO:0000259" key="2">
    <source>
        <dbReference type="Pfam" id="PF00561"/>
    </source>
</evidence>
<evidence type="ECO:0000256" key="1">
    <source>
        <dbReference type="ARBA" id="ARBA00022801"/>
    </source>
</evidence>
<dbReference type="RefSeq" id="WP_304559380.1">
    <property type="nucleotide sequence ID" value="NZ_JAUQSZ010000001.1"/>
</dbReference>
<dbReference type="InterPro" id="IPR029058">
    <property type="entry name" value="AB_hydrolase_fold"/>
</dbReference>
<feature type="domain" description="AB hydrolase-1" evidence="2">
    <location>
        <begin position="18"/>
        <end position="123"/>
    </location>
</feature>
<dbReference type="Proteomes" id="UP001176468">
    <property type="component" value="Unassembled WGS sequence"/>
</dbReference>
<sequence length="260" mass="28203">MPIAQGLHYEWFGEEGLPPVVLSSGLGGSADYWEPNVLALSGDYRVLVYDHRGIGRSDLTVETTSIASMAQDVVALLTELELDEPAGFVGHAIGGMIGLEVAMQAPELVSRVMVVNGWATLDPFTARCFDVREALLGVSPQAYLKAQPLFLYPPAYVSEHDADLFKWENDALDHFPQAETLLARIHAARMWDPGAARLGTIECPVMCLASEDDALVPAVNSEKLAKLIPKGKLASMSSGGHAVNVTRPDEFNSRVIDFIR</sequence>
<keyword evidence="1" id="KW-0378">Hydrolase</keyword>
<evidence type="ECO:0000313" key="3">
    <source>
        <dbReference type="EMBL" id="MDO7841002.1"/>
    </source>
</evidence>
<dbReference type="InterPro" id="IPR050471">
    <property type="entry name" value="AB_hydrolase"/>
</dbReference>
<evidence type="ECO:0000313" key="4">
    <source>
        <dbReference type="Proteomes" id="UP001176468"/>
    </source>
</evidence>
<dbReference type="PANTHER" id="PTHR43433">
    <property type="entry name" value="HYDROLASE, ALPHA/BETA FOLD FAMILY PROTEIN"/>
    <property type="match status" value="1"/>
</dbReference>
<protein>
    <submittedName>
        <fullName evidence="3">Pyrimidine utilization protein D</fullName>
    </submittedName>
</protein>
<dbReference type="Pfam" id="PF00561">
    <property type="entry name" value="Abhydrolase_1"/>
    <property type="match status" value="1"/>
</dbReference>
<organism evidence="3 4">
    <name type="scientific">Sphingomonas immobilis</name>
    <dbReference type="NCBI Taxonomy" id="3063997"/>
    <lineage>
        <taxon>Bacteria</taxon>
        <taxon>Pseudomonadati</taxon>
        <taxon>Pseudomonadota</taxon>
        <taxon>Alphaproteobacteria</taxon>
        <taxon>Sphingomonadales</taxon>
        <taxon>Sphingomonadaceae</taxon>
        <taxon>Sphingomonas</taxon>
    </lineage>
</organism>
<dbReference type="InterPro" id="IPR019913">
    <property type="entry name" value="Pyrimidine_utilisation_RutD"/>
</dbReference>
<accession>A0ABT8ZTV4</accession>
<gene>
    <name evidence="3" type="primary">rutD</name>
    <name evidence="3" type="ORF">Q5H94_01575</name>
</gene>
<dbReference type="SUPFAM" id="SSF53474">
    <property type="entry name" value="alpha/beta-Hydrolases"/>
    <property type="match status" value="1"/>
</dbReference>
<dbReference type="PANTHER" id="PTHR43433:SF5">
    <property type="entry name" value="AB HYDROLASE-1 DOMAIN-CONTAINING PROTEIN"/>
    <property type="match status" value="1"/>
</dbReference>
<comment type="caution">
    <text evidence="3">The sequence shown here is derived from an EMBL/GenBank/DDBJ whole genome shotgun (WGS) entry which is preliminary data.</text>
</comment>
<dbReference type="EMBL" id="JAUQSZ010000001">
    <property type="protein sequence ID" value="MDO7841002.1"/>
    <property type="molecule type" value="Genomic_DNA"/>
</dbReference>
<dbReference type="NCBIfam" id="TIGR03611">
    <property type="entry name" value="RutD"/>
    <property type="match status" value="1"/>
</dbReference>
<keyword evidence="4" id="KW-1185">Reference proteome</keyword>
<dbReference type="InterPro" id="IPR000073">
    <property type="entry name" value="AB_hydrolase_1"/>
</dbReference>
<dbReference type="Gene3D" id="3.40.50.1820">
    <property type="entry name" value="alpha/beta hydrolase"/>
    <property type="match status" value="1"/>
</dbReference>
<name>A0ABT8ZTV4_9SPHN</name>
<reference evidence="3" key="1">
    <citation type="submission" date="2023-07" db="EMBL/GenBank/DDBJ databases">
        <authorList>
            <person name="Kim M.K."/>
        </authorList>
    </citation>
    <scope>NUCLEOTIDE SEQUENCE</scope>
    <source>
        <strain evidence="3">CA1-15</strain>
    </source>
</reference>
<dbReference type="PRINTS" id="PR00111">
    <property type="entry name" value="ABHYDROLASE"/>
</dbReference>